<keyword evidence="2" id="KW-1185">Reference proteome</keyword>
<dbReference type="OrthoDB" id="5291617at2"/>
<comment type="caution">
    <text evidence="1">The sequence shown here is derived from an EMBL/GenBank/DDBJ whole genome shotgun (WGS) entry which is preliminary data.</text>
</comment>
<organism evidence="1 2">
    <name type="scientific">Marinifilum flexuosum</name>
    <dbReference type="NCBI Taxonomy" id="1117708"/>
    <lineage>
        <taxon>Bacteria</taxon>
        <taxon>Pseudomonadati</taxon>
        <taxon>Bacteroidota</taxon>
        <taxon>Bacteroidia</taxon>
        <taxon>Marinilabiliales</taxon>
        <taxon>Marinifilaceae</taxon>
    </lineage>
</organism>
<dbReference type="SUPFAM" id="SSF56059">
    <property type="entry name" value="Glutathione synthetase ATP-binding domain-like"/>
    <property type="match status" value="1"/>
</dbReference>
<accession>A0A419XB10</accession>
<protein>
    <recommendedName>
        <fullName evidence="3">ATP-grasp domain-containing protein</fullName>
    </recommendedName>
</protein>
<name>A0A419XB10_9BACT</name>
<proteinExistence type="predicted"/>
<reference evidence="1 2" key="1">
    <citation type="submission" date="2018-09" db="EMBL/GenBank/DDBJ databases">
        <title>Genomic Encyclopedia of Archaeal and Bacterial Type Strains, Phase II (KMG-II): from individual species to whole genera.</title>
        <authorList>
            <person name="Goeker M."/>
        </authorList>
    </citation>
    <scope>NUCLEOTIDE SEQUENCE [LARGE SCALE GENOMIC DNA]</scope>
    <source>
        <strain evidence="1 2">DSM 21950</strain>
    </source>
</reference>
<gene>
    <name evidence="1" type="ORF">BXY64_1978</name>
</gene>
<evidence type="ECO:0008006" key="3">
    <source>
        <dbReference type="Google" id="ProtNLM"/>
    </source>
</evidence>
<dbReference type="EMBL" id="RAPQ01000008">
    <property type="protein sequence ID" value="RKE04947.1"/>
    <property type="molecule type" value="Genomic_DNA"/>
</dbReference>
<dbReference type="AlphaFoldDB" id="A0A419XB10"/>
<dbReference type="RefSeq" id="WP_120239675.1">
    <property type="nucleotide sequence ID" value="NZ_RAPQ01000008.1"/>
</dbReference>
<dbReference type="Proteomes" id="UP000284531">
    <property type="component" value="Unassembled WGS sequence"/>
</dbReference>
<evidence type="ECO:0000313" key="2">
    <source>
        <dbReference type="Proteomes" id="UP000284531"/>
    </source>
</evidence>
<sequence length="414" mass="47886">MSSEILPKIFIYNPTCEIAIANGTASYMPNKTLSRFEKDLDVLPMHFADEKDVVLINQLPDQEFITVMKEAGISLPEFKLFESSIQDKEFVKSAKESLEPWGWSPRIHHIFKHLKDSCQQEFKNRPNAEWQANHKDLYSRKKALEVLNFFLDHTNNSLYIEKEQIATICTSVSEIEKLINQWKQIVIKAPWSSSGRGLQVLRQSHLNDSIIQWINGTLGIQGYVMVEPLLDKKYDFSLQFYIDAKGEVNYIGNGFFATNSNGQYDGNIIGGMPTEIKEFLSDDKMQQLSEDLKEALITCGVAQNYYGYLGIDCMLFRDQYGEMKLQPCLEINLRYNMGILALKLDEHLHAETKGIFKVHFQPKSTFDQFHKEMAKNHPLKWKDGKWFEGYLPLVSFNQNKVFGAYLQLECKEKQ</sequence>
<evidence type="ECO:0000313" key="1">
    <source>
        <dbReference type="EMBL" id="RKE04947.1"/>
    </source>
</evidence>